<dbReference type="Gene3D" id="3.80.10.10">
    <property type="entry name" value="Ribonuclease Inhibitor"/>
    <property type="match status" value="1"/>
</dbReference>
<dbReference type="AlphaFoldDB" id="A0A0E0KKS1"/>
<dbReference type="SUPFAM" id="SSF52047">
    <property type="entry name" value="RNI-like"/>
    <property type="match status" value="1"/>
</dbReference>
<reference evidence="1" key="2">
    <citation type="submission" date="2018-05" db="EMBL/GenBank/DDBJ databases">
        <title>OpunRS2 (Oryza punctata Reference Sequence Version 2).</title>
        <authorList>
            <person name="Zhang J."/>
            <person name="Kudrna D."/>
            <person name="Lee S."/>
            <person name="Talag J."/>
            <person name="Welchert J."/>
            <person name="Wing R.A."/>
        </authorList>
    </citation>
    <scope>NUCLEOTIDE SEQUENCE [LARGE SCALE GENOMIC DNA]</scope>
</reference>
<name>A0A0E0KKS1_ORYPU</name>
<sequence length="348" mass="38844">MFDSLTDLSQGYTARSRQWGSSRPPPVVGVLPAAAEANPKWAHGAKARGRRALGADAVWRCALETELGGGLIIELNTPRLRVLSLDYMGIGDLCTKVGGTRFDLRRLAWSGLTSAGDLSGVRILGELELYSHGHPVDDASLNYFSIRLLQRCSSVGCLTVSLLSAKEDYDLGEEEEVEGVGDLIKNIPYMPHVTSLTISTNLPNKHVFMTGITCLFARCSFLKYLQLDITSESDIIGTLHFQKDHDMIMSLEHLKEVKITGFHGLKCEANFMEWLYRSAPALEKVRLSFSQDGRSEMCRKEWQQQLERGLLVLGRTGFGQAGTKWVRLFEDYYWLPACRQKPEPGDII</sequence>
<evidence type="ECO:0008006" key="3">
    <source>
        <dbReference type="Google" id="ProtNLM"/>
    </source>
</evidence>
<dbReference type="EnsemblPlants" id="OPUNC03G36060.1">
    <property type="protein sequence ID" value="OPUNC03G36060.1"/>
    <property type="gene ID" value="OPUNC03G36060"/>
</dbReference>
<proteinExistence type="predicted"/>
<evidence type="ECO:0000313" key="2">
    <source>
        <dbReference type="Proteomes" id="UP000026962"/>
    </source>
</evidence>
<dbReference type="Proteomes" id="UP000026962">
    <property type="component" value="Chromosome 3"/>
</dbReference>
<dbReference type="HOGENOM" id="CLU_797830_0_0_1"/>
<dbReference type="Gramene" id="OPUNC03G36060.1">
    <property type="protein sequence ID" value="OPUNC03G36060.1"/>
    <property type="gene ID" value="OPUNC03G36060"/>
</dbReference>
<reference evidence="1" key="1">
    <citation type="submission" date="2015-04" db="UniProtKB">
        <authorList>
            <consortium name="EnsemblPlants"/>
        </authorList>
    </citation>
    <scope>IDENTIFICATION</scope>
</reference>
<keyword evidence="2" id="KW-1185">Reference proteome</keyword>
<evidence type="ECO:0000313" key="1">
    <source>
        <dbReference type="EnsemblPlants" id="OPUNC03G36060.1"/>
    </source>
</evidence>
<organism evidence="1">
    <name type="scientific">Oryza punctata</name>
    <name type="common">Red rice</name>
    <dbReference type="NCBI Taxonomy" id="4537"/>
    <lineage>
        <taxon>Eukaryota</taxon>
        <taxon>Viridiplantae</taxon>
        <taxon>Streptophyta</taxon>
        <taxon>Embryophyta</taxon>
        <taxon>Tracheophyta</taxon>
        <taxon>Spermatophyta</taxon>
        <taxon>Magnoliopsida</taxon>
        <taxon>Liliopsida</taxon>
        <taxon>Poales</taxon>
        <taxon>Poaceae</taxon>
        <taxon>BOP clade</taxon>
        <taxon>Oryzoideae</taxon>
        <taxon>Oryzeae</taxon>
        <taxon>Oryzinae</taxon>
        <taxon>Oryza</taxon>
    </lineage>
</organism>
<protein>
    <recommendedName>
        <fullName evidence="3">FBD domain-containing protein</fullName>
    </recommendedName>
</protein>
<dbReference type="InterPro" id="IPR032675">
    <property type="entry name" value="LRR_dom_sf"/>
</dbReference>
<accession>A0A0E0KKS1</accession>